<evidence type="ECO:0000256" key="2">
    <source>
        <dbReference type="ARBA" id="ARBA00022980"/>
    </source>
</evidence>
<dbReference type="Pfam" id="PF01199">
    <property type="entry name" value="Ribosomal_L34e"/>
    <property type="match status" value="1"/>
</dbReference>
<dbReference type="GO" id="GO:0006412">
    <property type="term" value="P:translation"/>
    <property type="evidence" value="ECO:0007669"/>
    <property type="project" value="UniProtKB-UniRule"/>
</dbReference>
<dbReference type="AlphaFoldDB" id="A0A2R7Y7M1"/>
<evidence type="ECO:0000313" key="6">
    <source>
        <dbReference type="EMBL" id="PUA33397.1"/>
    </source>
</evidence>
<dbReference type="GO" id="GO:0005840">
    <property type="term" value="C:ribosome"/>
    <property type="evidence" value="ECO:0007669"/>
    <property type="project" value="UniProtKB-KW"/>
</dbReference>
<dbReference type="Gene3D" id="6.20.340.10">
    <property type="match status" value="1"/>
</dbReference>
<keyword evidence="2 5" id="KW-0689">Ribosomal protein</keyword>
<sequence>MVRPALRSRSFKRVWRRTPGGRTVIHYERRKKYVVRCFICGAEINGIPREGAVMRGSKTFKRPERLFGGVLCPSCLALAIKSVIRSS</sequence>
<dbReference type="GO" id="GO:1990904">
    <property type="term" value="C:ribonucleoprotein complex"/>
    <property type="evidence" value="ECO:0007669"/>
    <property type="project" value="UniProtKB-KW"/>
</dbReference>
<dbReference type="PRINTS" id="PR01250">
    <property type="entry name" value="RIBOSOMALL34"/>
</dbReference>
<gene>
    <name evidence="5" type="primary">rpl34e</name>
    <name evidence="6" type="ORF">B7O98_02955</name>
</gene>
<dbReference type="InterPro" id="IPR047868">
    <property type="entry name" value="Ribosomal_L34e_arc-type"/>
</dbReference>
<dbReference type="HAMAP" id="MF_00349">
    <property type="entry name" value="Ribosomal_eL34"/>
    <property type="match status" value="1"/>
</dbReference>
<evidence type="ECO:0000256" key="1">
    <source>
        <dbReference type="ARBA" id="ARBA00009875"/>
    </source>
</evidence>
<name>A0A2R7Y7M1_9CREN</name>
<evidence type="ECO:0000313" key="7">
    <source>
        <dbReference type="Proteomes" id="UP000244093"/>
    </source>
</evidence>
<comment type="similarity">
    <text evidence="1 5">Belongs to the eukaryotic ribosomal protein eL34 family.</text>
</comment>
<accession>A0A2R7Y7M1</accession>
<proteinExistence type="inferred from homology"/>
<dbReference type="InterPro" id="IPR038562">
    <property type="entry name" value="Ribosomal_eL34_C_sf"/>
</dbReference>
<dbReference type="PROSITE" id="PS01145">
    <property type="entry name" value="RIBOSOMAL_L34E"/>
    <property type="match status" value="1"/>
</dbReference>
<evidence type="ECO:0000256" key="5">
    <source>
        <dbReference type="HAMAP-Rule" id="MF_00349"/>
    </source>
</evidence>
<dbReference type="EMBL" id="NBVN01000002">
    <property type="protein sequence ID" value="PUA33397.1"/>
    <property type="molecule type" value="Genomic_DNA"/>
</dbReference>
<dbReference type="InterPro" id="IPR008195">
    <property type="entry name" value="Ribosomal_eL34"/>
</dbReference>
<evidence type="ECO:0000256" key="3">
    <source>
        <dbReference type="ARBA" id="ARBA00023274"/>
    </source>
</evidence>
<reference evidence="6" key="2">
    <citation type="journal article" date="2018" name="Syst. Appl. Microbiol.">
        <title>A new symbiotic nanoarchaeote (Candidatus Nanoclepta minutus) and its host (Zestosphaera tikiterensis gen. nov., sp. nov.) from a New Zealand hot spring.</title>
        <authorList>
            <person name="St John E."/>
            <person name="Liu Y."/>
            <person name="Podar M."/>
            <person name="Stott M.B."/>
            <person name="Meneghin J."/>
            <person name="Chen Z."/>
            <person name="Lagutin K."/>
            <person name="Mitchell K."/>
            <person name="Reysenbach A.L."/>
        </authorList>
    </citation>
    <scope>NUCLEOTIDE SEQUENCE [LARGE SCALE GENOMIC DNA]</scope>
    <source>
        <strain evidence="6">NZ3</strain>
    </source>
</reference>
<dbReference type="GO" id="GO:0003735">
    <property type="term" value="F:structural constituent of ribosome"/>
    <property type="evidence" value="ECO:0007669"/>
    <property type="project" value="InterPro"/>
</dbReference>
<protein>
    <recommendedName>
        <fullName evidence="4 5">Large ribosomal subunit protein eL34</fullName>
    </recommendedName>
</protein>
<evidence type="ECO:0000256" key="4">
    <source>
        <dbReference type="ARBA" id="ARBA00035227"/>
    </source>
</evidence>
<comment type="caution">
    <text evidence="6">The sequence shown here is derived from an EMBL/GenBank/DDBJ whole genome shotgun (WGS) entry which is preliminary data.</text>
</comment>
<dbReference type="NCBIfam" id="NF003143">
    <property type="entry name" value="PRK04059.1"/>
    <property type="match status" value="1"/>
</dbReference>
<reference evidence="6" key="1">
    <citation type="submission" date="2017-04" db="EMBL/GenBank/DDBJ databases">
        <authorList>
            <person name="Afonso C.L."/>
            <person name="Miller P.J."/>
            <person name="Scott M.A."/>
            <person name="Spackman E."/>
            <person name="Goraichik I."/>
            <person name="Dimitrov K.M."/>
            <person name="Suarez D.L."/>
            <person name="Swayne D.E."/>
        </authorList>
    </citation>
    <scope>NUCLEOTIDE SEQUENCE</scope>
    <source>
        <strain evidence="6">NZ3</strain>
    </source>
</reference>
<organism evidence="6 7">
    <name type="scientific">Zestosphaera tikiterensis</name>
    <dbReference type="NCBI Taxonomy" id="1973259"/>
    <lineage>
        <taxon>Archaea</taxon>
        <taxon>Thermoproteota</taxon>
        <taxon>Thermoprotei</taxon>
        <taxon>Desulfurococcales</taxon>
        <taxon>Desulfurococcaceae</taxon>
        <taxon>Zestosphaera</taxon>
    </lineage>
</organism>
<dbReference type="InterPro" id="IPR018065">
    <property type="entry name" value="Ribosomal_eL34_CS"/>
</dbReference>
<dbReference type="Proteomes" id="UP000244093">
    <property type="component" value="Unassembled WGS sequence"/>
</dbReference>
<keyword evidence="3 5" id="KW-0687">Ribonucleoprotein</keyword>